<dbReference type="InterPro" id="IPR015943">
    <property type="entry name" value="WD40/YVTN_repeat-like_dom_sf"/>
</dbReference>
<dbReference type="RefSeq" id="WP_143041409.1">
    <property type="nucleotide sequence ID" value="NZ_FNFF01000016.1"/>
</dbReference>
<feature type="domain" description="GEVED" evidence="3">
    <location>
        <begin position="1677"/>
        <end position="1763"/>
    </location>
</feature>
<evidence type="ECO:0000259" key="4">
    <source>
        <dbReference type="Pfam" id="PF21959"/>
    </source>
</evidence>
<dbReference type="Pfam" id="PF25549">
    <property type="entry name" value="DUF7927"/>
    <property type="match status" value="7"/>
</dbReference>
<dbReference type="InterPro" id="IPR051172">
    <property type="entry name" value="Chlamydia_OmcB"/>
</dbReference>
<dbReference type="SUPFAM" id="SSF63825">
    <property type="entry name" value="YWTD domain"/>
    <property type="match status" value="1"/>
</dbReference>
<evidence type="ECO:0000259" key="6">
    <source>
        <dbReference type="Pfam" id="PF25564"/>
    </source>
</evidence>
<feature type="domain" description="DUF7927" evidence="5">
    <location>
        <begin position="1098"/>
        <end position="1207"/>
    </location>
</feature>
<keyword evidence="8" id="KW-1185">Reference proteome</keyword>
<dbReference type="InterPro" id="IPR057687">
    <property type="entry name" value="DUF7927"/>
</dbReference>
<dbReference type="EMBL" id="FNFF01000016">
    <property type="protein sequence ID" value="SDL02214.1"/>
    <property type="molecule type" value="Genomic_DNA"/>
</dbReference>
<dbReference type="PANTHER" id="PTHR34819:SF3">
    <property type="entry name" value="CELL SURFACE PROTEIN"/>
    <property type="match status" value="1"/>
</dbReference>
<dbReference type="Pfam" id="PF20009">
    <property type="entry name" value="GEVED"/>
    <property type="match status" value="2"/>
</dbReference>
<dbReference type="NCBIfam" id="TIGR01451">
    <property type="entry name" value="B_ant_repeat"/>
    <property type="match status" value="6"/>
</dbReference>
<keyword evidence="2" id="KW-1133">Transmembrane helix</keyword>
<dbReference type="OrthoDB" id="134475at2"/>
<feature type="region of interest" description="Disordered" evidence="1">
    <location>
        <begin position="1444"/>
        <end position="1466"/>
    </location>
</feature>
<evidence type="ECO:0000313" key="8">
    <source>
        <dbReference type="Proteomes" id="UP000199155"/>
    </source>
</evidence>
<dbReference type="InterPro" id="IPR013783">
    <property type="entry name" value="Ig-like_fold"/>
</dbReference>
<proteinExistence type="predicted"/>
<evidence type="ECO:0000313" key="7">
    <source>
        <dbReference type="EMBL" id="SDL02214.1"/>
    </source>
</evidence>
<dbReference type="PANTHER" id="PTHR34819">
    <property type="entry name" value="LARGE CYSTEINE-RICH PERIPLASMIC PROTEIN OMCB"/>
    <property type="match status" value="1"/>
</dbReference>
<dbReference type="InterPro" id="IPR047589">
    <property type="entry name" value="DUF11_rpt"/>
</dbReference>
<protein>
    <submittedName>
        <fullName evidence="7">Conserved repeat domain-containing protein/fimbrial isopeptide formation D2 domain-containing protein</fullName>
    </submittedName>
</protein>
<dbReference type="Pfam" id="PF25564">
    <property type="entry name" value="DUF7933"/>
    <property type="match status" value="1"/>
</dbReference>
<dbReference type="Pfam" id="PF21959">
    <property type="entry name" value="DUF6923"/>
    <property type="match status" value="1"/>
</dbReference>
<evidence type="ECO:0000256" key="1">
    <source>
        <dbReference type="SAM" id="MobiDB-lite"/>
    </source>
</evidence>
<feature type="domain" description="DUF7927" evidence="5">
    <location>
        <begin position="406"/>
        <end position="528"/>
    </location>
</feature>
<evidence type="ECO:0000259" key="5">
    <source>
        <dbReference type="Pfam" id="PF25549"/>
    </source>
</evidence>
<feature type="domain" description="GEVED" evidence="3">
    <location>
        <begin position="869"/>
        <end position="945"/>
    </location>
</feature>
<evidence type="ECO:0000259" key="3">
    <source>
        <dbReference type="Pfam" id="PF20009"/>
    </source>
</evidence>
<feature type="domain" description="DUF7927" evidence="5">
    <location>
        <begin position="962"/>
        <end position="1079"/>
    </location>
</feature>
<evidence type="ECO:0000256" key="2">
    <source>
        <dbReference type="SAM" id="Phobius"/>
    </source>
</evidence>
<feature type="region of interest" description="Disordered" evidence="1">
    <location>
        <begin position="814"/>
        <end position="836"/>
    </location>
</feature>
<keyword evidence="2" id="KW-0472">Membrane</keyword>
<dbReference type="InterPro" id="IPR045474">
    <property type="entry name" value="GEVED"/>
</dbReference>
<dbReference type="STRING" id="417292.SAMN05421806_116108"/>
<reference evidence="7 8" key="1">
    <citation type="submission" date="2016-10" db="EMBL/GenBank/DDBJ databases">
        <authorList>
            <person name="de Groot N.N."/>
        </authorList>
    </citation>
    <scope>NUCLEOTIDE SEQUENCE [LARGE SCALE GENOMIC DNA]</scope>
    <source>
        <strain evidence="7 8">CGMCC 4.5727</strain>
    </source>
</reference>
<feature type="domain" description="DUF7927" evidence="5">
    <location>
        <begin position="1217"/>
        <end position="1335"/>
    </location>
</feature>
<feature type="transmembrane region" description="Helical" evidence="2">
    <location>
        <begin position="1925"/>
        <end position="1947"/>
    </location>
</feature>
<feature type="compositionally biased region" description="Pro residues" evidence="1">
    <location>
        <begin position="1893"/>
        <end position="1911"/>
    </location>
</feature>
<gene>
    <name evidence="7" type="ORF">SAMN05421806_116108</name>
</gene>
<dbReference type="Gene3D" id="2.60.40.10">
    <property type="entry name" value="Immunoglobulins"/>
    <property type="match status" value="3"/>
</dbReference>
<feature type="domain" description="DUF7927" evidence="5">
    <location>
        <begin position="1470"/>
        <end position="1584"/>
    </location>
</feature>
<dbReference type="GO" id="GO:0005975">
    <property type="term" value="P:carbohydrate metabolic process"/>
    <property type="evidence" value="ECO:0007669"/>
    <property type="project" value="UniProtKB-ARBA"/>
</dbReference>
<feature type="domain" description="DUF7927" evidence="5">
    <location>
        <begin position="1770"/>
        <end position="1892"/>
    </location>
</feature>
<dbReference type="Proteomes" id="UP000199155">
    <property type="component" value="Unassembled WGS sequence"/>
</dbReference>
<accession>A0A1G9GNG9</accession>
<feature type="region of interest" description="Disordered" evidence="1">
    <location>
        <begin position="1865"/>
        <end position="1924"/>
    </location>
</feature>
<keyword evidence="2" id="KW-0812">Transmembrane</keyword>
<organism evidence="7 8">
    <name type="scientific">Streptomyces indicus</name>
    <dbReference type="NCBI Taxonomy" id="417292"/>
    <lineage>
        <taxon>Bacteria</taxon>
        <taxon>Bacillati</taxon>
        <taxon>Actinomycetota</taxon>
        <taxon>Actinomycetes</taxon>
        <taxon>Kitasatosporales</taxon>
        <taxon>Streptomycetaceae</taxon>
        <taxon>Streptomyces</taxon>
    </lineage>
</organism>
<feature type="domain" description="DUF7933" evidence="6">
    <location>
        <begin position="280"/>
        <end position="398"/>
    </location>
</feature>
<dbReference type="InterPro" id="IPR057693">
    <property type="entry name" value="DUF7933"/>
</dbReference>
<feature type="domain" description="DUF6923" evidence="4">
    <location>
        <begin position="552"/>
        <end position="780"/>
    </location>
</feature>
<dbReference type="InterPro" id="IPR054215">
    <property type="entry name" value="DUF6923"/>
</dbReference>
<dbReference type="Gene3D" id="2.130.10.10">
    <property type="entry name" value="YVTN repeat-like/Quinoprotein amine dehydrogenase"/>
    <property type="match status" value="1"/>
</dbReference>
<sequence>MDGVGRVVRRLCPPRHVPVAGLVFGSVLAMLAAPLPAAAGGSSGGMARGSAAAAAPAEPTVLFEEDFENDPVESGAVLLTDYTGAAPAAHTYTADPGWLKGCNGWILNQTDSAKYAPGTKDCGTWWESQRVLPNALGQLNGAADPTENHSVAAFTVTVPKANSVEFETEQTIPVTPGRFLTFAVSSAAMNCHVSGPQLKFFLMGGTTAIPATAKAINPCTDKNAKSFKVGTSSVKAVHSASDAPVLFDGSAVGIRMVNANGSSAGNDAAFDDIQLLDVTPSVEKAFTPAVVAGNGTSTLTFTVTNTSDLLSKKGWSFTDNLPDGLTVADPASVKTTCANGSVTAISGDEAIRLKGELAAGQTSCTLSVDVTAPEGEYENCPDNLVDVRGLNAPTACATVRFADPAYTIEKSSAPASGGKAKPGEKVTYTVKVTNTGPVATDAPVTDDLRKVLDDATYNKDAKADAGVPAYTAPKLTWKPSLQPGASATLTYSVTLDDPARGDGALTNAVTGSDASNCADGTEEGCTTTVTVDKPPRGGYCADTGYLVQWNGRAYELSTFDVSTGTKTAIGNLGTDRSNNVSIGYSQLDGYLYGFRSTAGQLLRIDPTTGKYTSTKITGMATLGAAIAATTPDGSKMYVFDHQTAMFYVVDIDTDNPTYASVLKTLDAKAYHGSGDFAVNPKDGRLYTVAGDGTLWRLDPETAAWTDLGKQLPADKSPGTFQTFADDMGTFYFFGNFGGALHQLDLSASSADSLITAEEIGEPMRLGTTTTSSNADAAGCLKPYDLGDAPDSYGTVRGKGPFAAIDKRLMIGKDVSSEREARTPGTGKAYDATGDTLDDGVPTWPKLTENTTSYQVPVAVTNTTGEAATLTGWVDFDGSGTFDAREVTSVPVPAGATSVELTWTGLGANTTGKTYARLWLQPGTTPAVSPLGGADTARVVIGEIEDSPLTVEPRALVPGMTITKAADKAVVTPGGVLTYTVALANTGETALNNITVTDDLSKVLDDAALSGTPTASSGTITVDGTTATWKGDIPLGGTVILTYKVKAKAAGSGDGKLVNKVTGPGISNCPPDSTDPKCTTEAKVSAVEIVKAIDNPAPKPGDKVTYTIRAKNTGQVAIAGGSFADDLVKVLDDATYNEDADATSGEVAHAEPTLTWTGDIPVDGTVTLTYSVTVKDPLTGDKQLANAVTSDIPGNNCPPGSSDPKCRTTTDLPALDIVKSASKTEAKPGDTVTYKVVVTNTGKAPYKGATVTDDLTEVLDDAAYNKNAKATSGEISYEEPKVTWTGIVPAGATVTLTYSVKIDSPAEGDLKLANAVTGPPGSNCPPDSTDPKCTATTPIASLTFKKSSDNPAPMPGDTVTYIVTVTNDSTEAAYPGAVFTDDLTKIVDDAAYNKDAEATAGTVAYTEPTLAWKGDVPAGGTVTVTYSVTVNTPPAGDKLLANAVTSDSPGSNCPPGSDDPDCSTEAGIPTYKVKKTASPADPKAGDTLTYTVTVTNDGQADYAGATFTDDLTTVLDDAVYNEDAEATSGEVSYDEPELTWTGDLAEGATATVTYTFTVSAALNGDGKFVNGVVGGSNCPEGSDDPDCSTVLPAPDYDFGDAPDSYGTTRARDGAYHEVADELRIGSALNAERDGTPNRTAAQSTDDDGLTATLTLYQHQERYTAKVPVTNRTGAPAVLAGWIDDNVNGIFESEEMVFADVPDGATEATLTWDGLTTAEPVSTFARLRLYGDDSAADAADRAGKAPKDPDATGFGGTGEIEDHTVVVAPAHLEITKSASPAEPKPGGKVRYTVTVESSAPAQYADATFSDDLTKVLDDAAYNKDAEATVGSVSYAKAKLTWKGDIPAGKTVTVRYSVTVDKPVRGDRKLTNAVTGPEGSNCEPGSGDPDCTSAPRVPPATPTPPKKPTPPPHKPAGQLPKTGSSDTVGHLSLAAVLTLGIGVLLTTAAVRRGRRDTD</sequence>
<feature type="domain" description="DUF7927" evidence="5">
    <location>
        <begin position="1341"/>
        <end position="1463"/>
    </location>
</feature>
<name>A0A1G9GNG9_9ACTN</name>